<dbReference type="InterPro" id="IPR002088">
    <property type="entry name" value="Prenyl_trans_a"/>
</dbReference>
<evidence type="ECO:0000256" key="9">
    <source>
        <dbReference type="ARBA" id="ARBA00040965"/>
    </source>
</evidence>
<dbReference type="EMBL" id="JAGMWT010000003">
    <property type="protein sequence ID" value="KAH7132418.1"/>
    <property type="molecule type" value="Genomic_DNA"/>
</dbReference>
<evidence type="ECO:0000256" key="3">
    <source>
        <dbReference type="ARBA" id="ARBA00012700"/>
    </source>
</evidence>
<keyword evidence="8" id="KW-0460">Magnesium</keyword>
<evidence type="ECO:0000256" key="8">
    <source>
        <dbReference type="ARBA" id="ARBA00022842"/>
    </source>
</evidence>
<evidence type="ECO:0000313" key="16">
    <source>
        <dbReference type="Proteomes" id="UP000700596"/>
    </source>
</evidence>
<gene>
    <name evidence="15" type="ORF">B0J11DRAFT_428612</name>
</gene>
<evidence type="ECO:0000256" key="2">
    <source>
        <dbReference type="ARBA" id="ARBA00006734"/>
    </source>
</evidence>
<dbReference type="GO" id="GO:0004660">
    <property type="term" value="F:protein farnesyltransferase activity"/>
    <property type="evidence" value="ECO:0007669"/>
    <property type="project" value="UniProtKB-EC"/>
</dbReference>
<evidence type="ECO:0000256" key="7">
    <source>
        <dbReference type="ARBA" id="ARBA00022737"/>
    </source>
</evidence>
<dbReference type="Pfam" id="PF01239">
    <property type="entry name" value="PPTA"/>
    <property type="match status" value="5"/>
</dbReference>
<keyword evidence="7" id="KW-0677">Repeat</keyword>
<comment type="caution">
    <text evidence="15">The sequence shown here is derived from an EMBL/GenBank/DDBJ whole genome shotgun (WGS) entry which is preliminary data.</text>
</comment>
<comment type="similarity">
    <text evidence="2">Belongs to the protein prenyltransferase subunit alpha family.</text>
</comment>
<dbReference type="OrthoDB" id="272289at2759"/>
<evidence type="ECO:0000256" key="12">
    <source>
        <dbReference type="ARBA" id="ARBA00043086"/>
    </source>
</evidence>
<dbReference type="GO" id="GO:0005965">
    <property type="term" value="C:protein farnesyltransferase complex"/>
    <property type="evidence" value="ECO:0007669"/>
    <property type="project" value="TreeGrafter"/>
</dbReference>
<keyword evidence="6" id="KW-0808">Transferase</keyword>
<keyword evidence="14" id="KW-0175">Coiled coil</keyword>
<dbReference type="Proteomes" id="UP000700596">
    <property type="component" value="Unassembled WGS sequence"/>
</dbReference>
<accession>A0A9P9E7C4</accession>
<dbReference type="EC" id="2.5.1.58" evidence="4"/>
<evidence type="ECO:0000256" key="11">
    <source>
        <dbReference type="ARBA" id="ARBA00042436"/>
    </source>
</evidence>
<dbReference type="PROSITE" id="PS51147">
    <property type="entry name" value="PFTA"/>
    <property type="match status" value="4"/>
</dbReference>
<evidence type="ECO:0000256" key="10">
    <source>
        <dbReference type="ARBA" id="ARBA00041392"/>
    </source>
</evidence>
<dbReference type="PANTHER" id="PTHR11129:SF1">
    <property type="entry name" value="PROTEIN FARNESYLTRANSFERASE_GERANYLGERANYLTRANSFERASE TYPE-1 SUBUNIT ALPHA"/>
    <property type="match status" value="1"/>
</dbReference>
<dbReference type="PANTHER" id="PTHR11129">
    <property type="entry name" value="PROTEIN FARNESYLTRANSFERASE ALPHA SUBUNIT/RAB GERANYLGERANYL TRANSFERASE ALPHA SUBUNIT"/>
    <property type="match status" value="1"/>
</dbReference>
<dbReference type="EC" id="2.5.1.59" evidence="3"/>
<feature type="coiled-coil region" evidence="14">
    <location>
        <begin position="259"/>
        <end position="286"/>
    </location>
</feature>
<protein>
    <recommendedName>
        <fullName evidence="9">Protein farnesyltransferase/geranylgeranyltransferase type-1 subunit alpha</fullName>
        <ecNumber evidence="4">2.5.1.58</ecNumber>
        <ecNumber evidence="3">2.5.1.59</ecNumber>
    </recommendedName>
    <alternativeName>
        <fullName evidence="12">CAAX farnesyltransferase subunit alpha</fullName>
    </alternativeName>
    <alternativeName>
        <fullName evidence="11">FTase-alpha</fullName>
    </alternativeName>
    <alternativeName>
        <fullName evidence="10">Ras proteins prenyltransferase subunit alpha</fullName>
    </alternativeName>
    <alternativeName>
        <fullName evidence="13">Type I protein geranyl-geranyltransferase subunit alpha</fullName>
    </alternativeName>
</protein>
<dbReference type="GO" id="GO:0005953">
    <property type="term" value="C:CAAX-protein geranylgeranyltransferase complex"/>
    <property type="evidence" value="ECO:0007669"/>
    <property type="project" value="TreeGrafter"/>
</dbReference>
<evidence type="ECO:0000256" key="6">
    <source>
        <dbReference type="ARBA" id="ARBA00022679"/>
    </source>
</evidence>
<comment type="cofactor">
    <cofactor evidence="1">
        <name>Mg(2+)</name>
        <dbReference type="ChEBI" id="CHEBI:18420"/>
    </cofactor>
</comment>
<evidence type="ECO:0000256" key="13">
    <source>
        <dbReference type="ARBA" id="ARBA00043219"/>
    </source>
</evidence>
<evidence type="ECO:0000313" key="15">
    <source>
        <dbReference type="EMBL" id="KAH7132418.1"/>
    </source>
</evidence>
<dbReference type="Gene3D" id="1.25.40.120">
    <property type="entry name" value="Protein prenylyltransferase"/>
    <property type="match status" value="1"/>
</dbReference>
<organism evidence="15 16">
    <name type="scientific">Dendryphion nanum</name>
    <dbReference type="NCBI Taxonomy" id="256645"/>
    <lineage>
        <taxon>Eukaryota</taxon>
        <taxon>Fungi</taxon>
        <taxon>Dikarya</taxon>
        <taxon>Ascomycota</taxon>
        <taxon>Pezizomycotina</taxon>
        <taxon>Dothideomycetes</taxon>
        <taxon>Pleosporomycetidae</taxon>
        <taxon>Pleosporales</taxon>
        <taxon>Torulaceae</taxon>
        <taxon>Dendryphion</taxon>
    </lineage>
</organism>
<reference evidence="15" key="1">
    <citation type="journal article" date="2021" name="Nat. Commun.">
        <title>Genetic determinants of endophytism in the Arabidopsis root mycobiome.</title>
        <authorList>
            <person name="Mesny F."/>
            <person name="Miyauchi S."/>
            <person name="Thiergart T."/>
            <person name="Pickel B."/>
            <person name="Atanasova L."/>
            <person name="Karlsson M."/>
            <person name="Huettel B."/>
            <person name="Barry K.W."/>
            <person name="Haridas S."/>
            <person name="Chen C."/>
            <person name="Bauer D."/>
            <person name="Andreopoulos W."/>
            <person name="Pangilinan J."/>
            <person name="LaButti K."/>
            <person name="Riley R."/>
            <person name="Lipzen A."/>
            <person name="Clum A."/>
            <person name="Drula E."/>
            <person name="Henrissat B."/>
            <person name="Kohler A."/>
            <person name="Grigoriev I.V."/>
            <person name="Martin F.M."/>
            <person name="Hacquard S."/>
        </authorList>
    </citation>
    <scope>NUCLEOTIDE SEQUENCE</scope>
    <source>
        <strain evidence="15">MPI-CAGE-CH-0243</strain>
    </source>
</reference>
<evidence type="ECO:0000256" key="5">
    <source>
        <dbReference type="ARBA" id="ARBA00022602"/>
    </source>
</evidence>
<keyword evidence="16" id="KW-1185">Reference proteome</keyword>
<sequence>MPATFYHDDPAWADVEPLPQQDTGHPLASIAYTEEYSEAMSYLRALMAKNEYSERGLALTNHIIDMNPAHYTVWLYRAKTLSELKIDPRKEIEWLNPTALKHLKNYQIWHHRQTMIDKLGSPDGEGEFIAKMLEQDAKNYHVWSYRQWLVKRYQIFDDAELKWTESMIEDDVRNNSAWNHRYFLVFGAKDGAKVDKEIVDRELEFTKQVIRQAPQNQSPWNYIRGVLRYNKLPTSTLKDFVLEFADLEKPDDVFSSHALDTLADIYAEEDDKKEEAKKALDLLATRYDPIRAQYWNFRKGQLEQAGVAA</sequence>
<proteinExistence type="inferred from homology"/>
<dbReference type="GO" id="GO:0004662">
    <property type="term" value="F:CAAX-protein geranylgeranyltransferase activity"/>
    <property type="evidence" value="ECO:0007669"/>
    <property type="project" value="UniProtKB-EC"/>
</dbReference>
<evidence type="ECO:0000256" key="14">
    <source>
        <dbReference type="SAM" id="Coils"/>
    </source>
</evidence>
<keyword evidence="5" id="KW-0637">Prenyltransferase</keyword>
<dbReference type="SUPFAM" id="SSF48439">
    <property type="entry name" value="Protein prenylyltransferase"/>
    <property type="match status" value="1"/>
</dbReference>
<evidence type="ECO:0000256" key="1">
    <source>
        <dbReference type="ARBA" id="ARBA00001946"/>
    </source>
</evidence>
<dbReference type="AlphaFoldDB" id="A0A9P9E7C4"/>
<evidence type="ECO:0000256" key="4">
    <source>
        <dbReference type="ARBA" id="ARBA00012702"/>
    </source>
</evidence>
<name>A0A9P9E7C4_9PLEO</name>